<reference evidence="1 2" key="1">
    <citation type="submission" date="2016-10" db="EMBL/GenBank/DDBJ databases">
        <authorList>
            <person name="de Groot N.N."/>
        </authorList>
    </citation>
    <scope>NUCLEOTIDE SEQUENCE [LARGE SCALE GENOMIC DNA]</scope>
    <source>
        <strain evidence="1 2">CGMCC 4.6533</strain>
    </source>
</reference>
<evidence type="ECO:0008006" key="3">
    <source>
        <dbReference type="Google" id="ProtNLM"/>
    </source>
</evidence>
<dbReference type="STRING" id="633440.SAMN05421869_11357"/>
<sequence length="65" mass="6986">MSDIAALLGVSTNTVNAWRKRAAGAKQVEPFPPAAGKVAGMDYWWSDEILAWATRTGRAPSRPDA</sequence>
<evidence type="ECO:0000313" key="2">
    <source>
        <dbReference type="Proteomes" id="UP000199202"/>
    </source>
</evidence>
<keyword evidence="2" id="KW-1185">Reference proteome</keyword>
<name>A0A1G8XRW1_9ACTN</name>
<protein>
    <recommendedName>
        <fullName evidence="3">Helix-turn-helix domain-containing protein</fullName>
    </recommendedName>
</protein>
<dbReference type="EMBL" id="FNDJ01000013">
    <property type="protein sequence ID" value="SDJ93299.1"/>
    <property type="molecule type" value="Genomic_DNA"/>
</dbReference>
<evidence type="ECO:0000313" key="1">
    <source>
        <dbReference type="EMBL" id="SDJ93299.1"/>
    </source>
</evidence>
<dbReference type="AlphaFoldDB" id="A0A1G8XRW1"/>
<proteinExistence type="predicted"/>
<organism evidence="1 2">
    <name type="scientific">Nonomuraea jiangxiensis</name>
    <dbReference type="NCBI Taxonomy" id="633440"/>
    <lineage>
        <taxon>Bacteria</taxon>
        <taxon>Bacillati</taxon>
        <taxon>Actinomycetota</taxon>
        <taxon>Actinomycetes</taxon>
        <taxon>Streptosporangiales</taxon>
        <taxon>Streptosporangiaceae</taxon>
        <taxon>Nonomuraea</taxon>
    </lineage>
</organism>
<gene>
    <name evidence="1" type="ORF">SAMN05421869_11357</name>
</gene>
<accession>A0A1G8XRW1</accession>
<dbReference type="Proteomes" id="UP000199202">
    <property type="component" value="Unassembled WGS sequence"/>
</dbReference>